<dbReference type="InterPro" id="IPR038713">
    <property type="entry name" value="Terminase_Gp1_N_sf"/>
</dbReference>
<dbReference type="PANTHER" id="PTHR41328:SF2">
    <property type="entry name" value="TERMINASE SMALL SUBUNIT"/>
    <property type="match status" value="1"/>
</dbReference>
<dbReference type="EMBL" id="CP093217">
    <property type="protein sequence ID" value="UQW80691.1"/>
    <property type="molecule type" value="Genomic_DNA"/>
</dbReference>
<name>A0ABY4Q8F7_9STAP</name>
<dbReference type="InterPro" id="IPR005335">
    <property type="entry name" value="Terminase_ssu"/>
</dbReference>
<keyword evidence="1" id="KW-1188">Viral release from host cell</keyword>
<dbReference type="RefSeq" id="WP_238597572.1">
    <property type="nucleotide sequence ID" value="NZ_MRZN01000002.1"/>
</dbReference>
<protein>
    <submittedName>
        <fullName evidence="3">Terminase small subunit</fullName>
    </submittedName>
</protein>
<accession>A0ABY4Q8F7</accession>
<reference evidence="3" key="1">
    <citation type="submission" date="2022-03" db="EMBL/GenBank/DDBJ databases">
        <title>Complete Genome Sequence of Staphylococcus edaphicus strain CCM 8731.</title>
        <authorList>
            <person name="Rimmer C.O."/>
            <person name="Thomas J.C."/>
        </authorList>
    </citation>
    <scope>NUCLEOTIDE SEQUENCE</scope>
    <source>
        <strain evidence="3">CCM 8731</strain>
    </source>
</reference>
<evidence type="ECO:0000313" key="3">
    <source>
        <dbReference type="EMBL" id="UQW80691.1"/>
    </source>
</evidence>
<evidence type="ECO:0000256" key="1">
    <source>
        <dbReference type="ARBA" id="ARBA00022612"/>
    </source>
</evidence>
<dbReference type="InterPro" id="IPR052404">
    <property type="entry name" value="SPP1-like_terminase"/>
</dbReference>
<evidence type="ECO:0000313" key="4">
    <source>
        <dbReference type="Proteomes" id="UP001056588"/>
    </source>
</evidence>
<dbReference type="Proteomes" id="UP001056588">
    <property type="component" value="Chromosome"/>
</dbReference>
<dbReference type="Pfam" id="PF03592">
    <property type="entry name" value="Terminase_2"/>
    <property type="match status" value="1"/>
</dbReference>
<evidence type="ECO:0000256" key="2">
    <source>
        <dbReference type="ARBA" id="ARBA00023219"/>
    </source>
</evidence>
<sequence length="101" mass="11502">MKLTVKQQRFADEYIIGGNATEVAIKAGYSKKTARSVGAENLTKPYIKEYINKRLSELKEERLMSVEEALMISASIARGEHQQSYTKIYNNLKDEVDKEVT</sequence>
<keyword evidence="4" id="KW-1185">Reference proteome</keyword>
<organism evidence="3 4">
    <name type="scientific">Staphylococcus edaphicus</name>
    <dbReference type="NCBI Taxonomy" id="1955013"/>
    <lineage>
        <taxon>Bacteria</taxon>
        <taxon>Bacillati</taxon>
        <taxon>Bacillota</taxon>
        <taxon>Bacilli</taxon>
        <taxon>Bacillales</taxon>
        <taxon>Staphylococcaceae</taxon>
        <taxon>Staphylococcus</taxon>
    </lineage>
</organism>
<proteinExistence type="predicted"/>
<keyword evidence="2" id="KW-0231">Viral genome packaging</keyword>
<dbReference type="PANTHER" id="PTHR41328">
    <property type="entry name" value="TERMINASE SMALL SUBUNIT-RELATED"/>
    <property type="match status" value="1"/>
</dbReference>
<dbReference type="Gene3D" id="1.10.10.1400">
    <property type="entry name" value="Terminase, small subunit, N-terminal DNA-binding domain, HTH motif"/>
    <property type="match status" value="1"/>
</dbReference>
<gene>
    <name evidence="3" type="ORF">MNY58_08815</name>
</gene>